<dbReference type="PROSITE" id="PS00010">
    <property type="entry name" value="ASX_HYDROXYL"/>
    <property type="match status" value="2"/>
</dbReference>
<evidence type="ECO:0000256" key="19">
    <source>
        <dbReference type="PROSITE-ProRule" id="PRU01211"/>
    </source>
</evidence>
<comment type="cofactor">
    <cofactor evidence="19 20">
        <name>Zn(2+)</name>
        <dbReference type="ChEBI" id="CHEBI:29105"/>
    </cofactor>
    <text evidence="19 20">Binds 1 zinc ion per subunit.</text>
</comment>
<evidence type="ECO:0000256" key="8">
    <source>
        <dbReference type="ARBA" id="ARBA00022737"/>
    </source>
</evidence>
<dbReference type="InterPro" id="IPR001506">
    <property type="entry name" value="Peptidase_M12A"/>
</dbReference>
<dbReference type="InterPro" id="IPR000152">
    <property type="entry name" value="EGF-type_Asp/Asn_hydroxyl_site"/>
</dbReference>
<dbReference type="Pfam" id="PF00431">
    <property type="entry name" value="CUB"/>
    <property type="match status" value="5"/>
</dbReference>
<dbReference type="InterPro" id="IPR000742">
    <property type="entry name" value="EGF"/>
</dbReference>
<dbReference type="Pfam" id="PF07645">
    <property type="entry name" value="EGF_CA"/>
    <property type="match status" value="1"/>
</dbReference>
<dbReference type="PANTHER" id="PTHR24251">
    <property type="entry name" value="OVOCHYMASE-RELATED"/>
    <property type="match status" value="1"/>
</dbReference>
<dbReference type="GO" id="GO:0030182">
    <property type="term" value="P:neuron differentiation"/>
    <property type="evidence" value="ECO:0007669"/>
    <property type="project" value="UniProtKB-ARBA"/>
</dbReference>
<feature type="active site" evidence="15 19">
    <location>
        <position position="542"/>
    </location>
</feature>
<feature type="region of interest" description="Disordered" evidence="21">
    <location>
        <begin position="214"/>
        <end position="235"/>
    </location>
</feature>
<evidence type="ECO:0000256" key="12">
    <source>
        <dbReference type="ARBA" id="ARBA00023145"/>
    </source>
</evidence>
<gene>
    <name evidence="25" type="ORF">HERILL_LOCUS7644</name>
</gene>
<dbReference type="InterPro" id="IPR006026">
    <property type="entry name" value="Peptidase_Metallo"/>
</dbReference>
<evidence type="ECO:0000256" key="18">
    <source>
        <dbReference type="PROSITE-ProRule" id="PRU00076"/>
    </source>
</evidence>
<feature type="domain" description="Peptidase M12A" evidence="24">
    <location>
        <begin position="446"/>
        <end position="648"/>
    </location>
</feature>
<keyword evidence="2" id="KW-0217">Developmental protein</keyword>
<feature type="region of interest" description="Disordered" evidence="21">
    <location>
        <begin position="153"/>
        <end position="195"/>
    </location>
</feature>
<sequence>MAFRHFDILPKDLSRKLKCSAAFNWLSAVFIVALMSQMCNCIYINESVITMKHHQHQQPHRRVYRSKFTIEELLNTQFEYKTSNDIDMDPCKAGGFMGDIALPNVNYEADKEKQIPSLPNINFQQDLERLKQEVYNEGLQVEEEGMTDIIRKKTKLPNSNSENLNHRNRNDPTLSMNEPIKETSNNHHANGKIGRIPTQRETLISSHINNEHSGYGEKFSVDPITSPPSTTFSPTEKIEKPVINTNRNVDYRKIQSNTKDIVDDSGNNFVTTRKVIILPTSLPIPRSTLPNVFSNAGGNGGSLDDIEILQAEGSIRRRHRRRRQRRRSHLISDDEYNYKLERLKNELNRAVVTLEEMHNRYKFTLPSKSSLTTTPATSMHNKSSIRQNKRFNTTSEHYDAMDILTKRKSTIEAMESELDASLADLDADDLNEGMMKSLQHHHRVARAVTAKKERVWDYGVIPYEIDGNFSGAHKALFKQAMRHWENNTCIKFVERDPDMHPNYIIFTVRSCGCCSFVGKRGNGGQAISIGRNCDKFGIVVHELGHVVGFWHEHTRPDREKHVTIELSNIMKGQDYNFNMLTPDDVDSLGMPYDYDSIMHYARNTFSKGTYLDTILPIEVKGKKRPEIGQRIRLSVGDIAQANLLYKCPKCGQTFQSNSGSFTSPSYYIPGLINDTEKCEWRITATHGERITLKLENLNLLSTEKCLTDYLEVRDGYWHKSPLLGRFCGKVTEKTITTTSSRMLLTYVNMNRNAGYRGFKAEYEANCGGELTIDGEGRLESPNYPLEYLPGMECIWILSVPEGYQVALKFQSFEVENHDSCNYDYVEVRDGGSADETESPTIGIFCGYRNPPNMKSTKNKMYVKFSSDNSVQKAGFSAIFMKEVDECETQDHGCEHECINTLGGYECNCYIGYELHSDKKHCEDACGGVIEATEGTISSPSFPEYYPILKDCTWEIIAPPRNKISLNFTHFDLEGNNHQHIDCGYDYVRVFSKLGENRLKSIGTYCGSKIPPILTSEGNALRIEFHSDKSIQRTGFAALFFTDVDECATNNGGCHHDCRNTIGSYVCACHNGYTLHDNGHDCKEGECKYEITLPHGSIYSPNYPDMYPANLDCVWHFSTTPGHRIKLIFNEFEVESHQDCAYDHVVIYDGDSEESSTLGRFCGDKIPYPLSASSNEMYMVFKSDKNKQRRGFSAIHSTACGGYLRATSRIKHLYSHSKFGYQSYDQKMDCDWTIQADPGRNVQLIFLSFELEDIENCTYDYVEVYAGMEDTSGPLYGRYCGSNNPPDIISLTDSLLVRFRSDDTMSKKGFSASYVAVDPFDNIEEAGINCGNFSLVKWNCIYSKI</sequence>
<dbReference type="SUPFAM" id="SSF55486">
    <property type="entry name" value="Metalloproteases ('zincins'), catalytic domain"/>
    <property type="match status" value="1"/>
</dbReference>
<dbReference type="Pfam" id="PF01400">
    <property type="entry name" value="Astacin"/>
    <property type="match status" value="1"/>
</dbReference>
<evidence type="ECO:0000256" key="15">
    <source>
        <dbReference type="PIRSR" id="PIRSR001199-1"/>
    </source>
</evidence>
<dbReference type="SMART" id="SM00235">
    <property type="entry name" value="ZnMc"/>
    <property type="match status" value="1"/>
</dbReference>
<dbReference type="GO" id="GO:0008270">
    <property type="term" value="F:zinc ion binding"/>
    <property type="evidence" value="ECO:0007669"/>
    <property type="project" value="UniProtKB-UniRule"/>
</dbReference>
<keyword evidence="13 17" id="KW-1015">Disulfide bond</keyword>
<evidence type="ECO:0000256" key="17">
    <source>
        <dbReference type="PROSITE-ProRule" id="PRU00059"/>
    </source>
</evidence>
<feature type="disulfide bond" evidence="17">
    <location>
        <begin position="766"/>
        <end position="793"/>
    </location>
</feature>
<keyword evidence="14" id="KW-0325">Glycoprotein</keyword>
<dbReference type="Gene3D" id="3.40.390.10">
    <property type="entry name" value="Collagenase (Catalytic Domain)"/>
    <property type="match status" value="1"/>
</dbReference>
<dbReference type="Gene3D" id="2.60.120.290">
    <property type="entry name" value="Spermadhesin, CUB domain"/>
    <property type="match status" value="5"/>
</dbReference>
<evidence type="ECO:0000256" key="3">
    <source>
        <dbReference type="ARBA" id="ARBA00022525"/>
    </source>
</evidence>
<keyword evidence="8" id="KW-0677">Repeat</keyword>
<dbReference type="FunFam" id="2.10.25.10:FF:000240">
    <property type="entry name" value="Vitamin K-dependent protein S"/>
    <property type="match status" value="1"/>
</dbReference>
<dbReference type="PROSITE" id="PS01186">
    <property type="entry name" value="EGF_2"/>
    <property type="match status" value="2"/>
</dbReference>
<feature type="binding site" evidence="16 19">
    <location>
        <position position="545"/>
    </location>
    <ligand>
        <name>Zn(2+)</name>
        <dbReference type="ChEBI" id="CHEBI:29105"/>
        <note>catalytic</note>
    </ligand>
</feature>
<proteinExistence type="predicted"/>
<dbReference type="InterPro" id="IPR000859">
    <property type="entry name" value="CUB_dom"/>
</dbReference>
<evidence type="ECO:0000256" key="21">
    <source>
        <dbReference type="SAM" id="MobiDB-lite"/>
    </source>
</evidence>
<dbReference type="GO" id="GO:0032927">
    <property type="term" value="P:positive regulation of activin receptor signaling pathway"/>
    <property type="evidence" value="ECO:0007669"/>
    <property type="project" value="UniProtKB-ARBA"/>
</dbReference>
<dbReference type="PROSITE" id="PS50026">
    <property type="entry name" value="EGF_3"/>
    <property type="match status" value="2"/>
</dbReference>
<dbReference type="InterPro" id="IPR001881">
    <property type="entry name" value="EGF-like_Ca-bd_dom"/>
</dbReference>
<dbReference type="InterPro" id="IPR018097">
    <property type="entry name" value="EGF_Ca-bd_CS"/>
</dbReference>
<keyword evidence="10 16" id="KW-0862">Zinc</keyword>
<name>A0A7R8YTI2_HERIL</name>
<dbReference type="GO" id="GO:0005615">
    <property type="term" value="C:extracellular space"/>
    <property type="evidence" value="ECO:0007669"/>
    <property type="project" value="UniProtKB-ARBA"/>
</dbReference>
<evidence type="ECO:0000259" key="23">
    <source>
        <dbReference type="PROSITE" id="PS50026"/>
    </source>
</evidence>
<keyword evidence="4 18" id="KW-0245">EGF-like domain</keyword>
<dbReference type="FunCoup" id="A0A7R8YTI2">
    <property type="interactions" value="92"/>
</dbReference>
<keyword evidence="12" id="KW-0865">Zymogen</keyword>
<feature type="domain" description="CUB" evidence="22">
    <location>
        <begin position="925"/>
        <end position="1042"/>
    </location>
</feature>
<dbReference type="EC" id="3.4.24.-" evidence="20"/>
<evidence type="ECO:0000256" key="11">
    <source>
        <dbReference type="ARBA" id="ARBA00023049"/>
    </source>
</evidence>
<accession>A0A7R8YTI2</accession>
<evidence type="ECO:0000256" key="13">
    <source>
        <dbReference type="ARBA" id="ARBA00023157"/>
    </source>
</evidence>
<dbReference type="OrthoDB" id="431034at2759"/>
<feature type="domain" description="CUB" evidence="22">
    <location>
        <begin position="650"/>
        <end position="765"/>
    </location>
</feature>
<dbReference type="EMBL" id="LR899011">
    <property type="protein sequence ID" value="CAD7084767.1"/>
    <property type="molecule type" value="Genomic_DNA"/>
</dbReference>
<feature type="compositionally biased region" description="Low complexity" evidence="21">
    <location>
        <begin position="223"/>
        <end position="235"/>
    </location>
</feature>
<feature type="domain" description="CUB" evidence="22">
    <location>
        <begin position="766"/>
        <end position="882"/>
    </location>
</feature>
<keyword evidence="26" id="KW-1185">Reference proteome</keyword>
<feature type="disulfide bond" evidence="19">
    <location>
        <begin position="511"/>
        <end position="533"/>
    </location>
</feature>
<comment type="caution">
    <text evidence="18">Lacks conserved residue(s) required for the propagation of feature annotation.</text>
</comment>
<keyword evidence="9 19" id="KW-0378">Hydrolase</keyword>
<keyword evidence="6 16" id="KW-0479">Metal-binding</keyword>
<keyword evidence="3" id="KW-0964">Secreted</keyword>
<dbReference type="GO" id="GO:0048468">
    <property type="term" value="P:cell development"/>
    <property type="evidence" value="ECO:0007669"/>
    <property type="project" value="UniProtKB-ARBA"/>
</dbReference>
<dbReference type="Proteomes" id="UP000594454">
    <property type="component" value="Chromosome 3"/>
</dbReference>
<evidence type="ECO:0000256" key="16">
    <source>
        <dbReference type="PIRSR" id="PIRSR001199-2"/>
    </source>
</evidence>
<evidence type="ECO:0000256" key="10">
    <source>
        <dbReference type="ARBA" id="ARBA00022833"/>
    </source>
</evidence>
<evidence type="ECO:0000256" key="7">
    <source>
        <dbReference type="ARBA" id="ARBA00022729"/>
    </source>
</evidence>
<dbReference type="PRINTS" id="PR00480">
    <property type="entry name" value="ASTACIN"/>
</dbReference>
<evidence type="ECO:0000256" key="5">
    <source>
        <dbReference type="ARBA" id="ARBA00022670"/>
    </source>
</evidence>
<evidence type="ECO:0000256" key="9">
    <source>
        <dbReference type="ARBA" id="ARBA00022801"/>
    </source>
</evidence>
<keyword evidence="11 19" id="KW-0482">Metalloprotease</keyword>
<dbReference type="SMART" id="SM00181">
    <property type="entry name" value="EGF"/>
    <property type="match status" value="2"/>
</dbReference>
<dbReference type="CDD" id="cd00041">
    <property type="entry name" value="CUB"/>
    <property type="match status" value="5"/>
</dbReference>
<dbReference type="GO" id="GO:0004222">
    <property type="term" value="F:metalloendopeptidase activity"/>
    <property type="evidence" value="ECO:0007669"/>
    <property type="project" value="UniProtKB-UniRule"/>
</dbReference>
<dbReference type="PIRSF" id="PIRSF001199">
    <property type="entry name" value="BMP_1/tolloid-like"/>
    <property type="match status" value="1"/>
</dbReference>
<dbReference type="SMART" id="SM00042">
    <property type="entry name" value="CUB"/>
    <property type="match status" value="5"/>
</dbReference>
<feature type="domain" description="EGF-like" evidence="23">
    <location>
        <begin position="1042"/>
        <end position="1082"/>
    </location>
</feature>
<dbReference type="InterPro" id="IPR049883">
    <property type="entry name" value="NOTCH1_EGF-like"/>
</dbReference>
<evidence type="ECO:0000259" key="22">
    <source>
        <dbReference type="PROSITE" id="PS01180"/>
    </source>
</evidence>
<dbReference type="Pfam" id="PF14670">
    <property type="entry name" value="FXa_inhibition"/>
    <property type="match status" value="1"/>
</dbReference>
<keyword evidence="5 19" id="KW-0645">Protease</keyword>
<dbReference type="InterPro" id="IPR035914">
    <property type="entry name" value="Sperma_CUB_dom_sf"/>
</dbReference>
<dbReference type="FunFam" id="3.40.390.10:FF:000004">
    <property type="entry name" value="Metalloendopeptidase"/>
    <property type="match status" value="1"/>
</dbReference>
<dbReference type="GO" id="GO:0030513">
    <property type="term" value="P:positive regulation of BMP signaling pathway"/>
    <property type="evidence" value="ECO:0007669"/>
    <property type="project" value="UniProtKB-ARBA"/>
</dbReference>
<comment type="subcellular location">
    <subcellularLocation>
        <location evidence="1">Secreted</location>
    </subcellularLocation>
</comment>
<evidence type="ECO:0000256" key="4">
    <source>
        <dbReference type="ARBA" id="ARBA00022536"/>
    </source>
</evidence>
<protein>
    <recommendedName>
        <fullName evidence="20">Metalloendopeptidase</fullName>
        <ecNumber evidence="20">3.4.24.-</ecNumber>
    </recommendedName>
</protein>
<dbReference type="PROSITE" id="PS01180">
    <property type="entry name" value="CUB"/>
    <property type="match status" value="5"/>
</dbReference>
<evidence type="ECO:0000313" key="26">
    <source>
        <dbReference type="Proteomes" id="UP000594454"/>
    </source>
</evidence>
<feature type="binding site" evidence="16 19">
    <location>
        <position position="551"/>
    </location>
    <ligand>
        <name>Zn(2+)</name>
        <dbReference type="ChEBI" id="CHEBI:29105"/>
        <note>catalytic</note>
    </ligand>
</feature>
<dbReference type="InParanoid" id="A0A7R8YTI2"/>
<evidence type="ECO:0000256" key="1">
    <source>
        <dbReference type="ARBA" id="ARBA00004613"/>
    </source>
</evidence>
<evidence type="ECO:0000259" key="24">
    <source>
        <dbReference type="PROSITE" id="PS51864"/>
    </source>
</evidence>
<reference evidence="25 26" key="1">
    <citation type="submission" date="2020-11" db="EMBL/GenBank/DDBJ databases">
        <authorList>
            <person name="Wallbank WR R."/>
            <person name="Pardo Diaz C."/>
            <person name="Kozak K."/>
            <person name="Martin S."/>
            <person name="Jiggins C."/>
            <person name="Moest M."/>
            <person name="Warren A I."/>
            <person name="Generalovic N T."/>
            <person name="Byers J.R.P. K."/>
            <person name="Montejo-Kovacevich G."/>
            <person name="Yen C E."/>
        </authorList>
    </citation>
    <scope>NUCLEOTIDE SEQUENCE [LARGE SCALE GENOMIC DNA]</scope>
</reference>
<dbReference type="PROSITE" id="PS01187">
    <property type="entry name" value="EGF_CA"/>
    <property type="match status" value="2"/>
</dbReference>
<evidence type="ECO:0000256" key="6">
    <source>
        <dbReference type="ARBA" id="ARBA00022723"/>
    </source>
</evidence>
<feature type="binding site" evidence="16 19">
    <location>
        <position position="541"/>
    </location>
    <ligand>
        <name>Zn(2+)</name>
        <dbReference type="ChEBI" id="CHEBI:29105"/>
        <note>catalytic</note>
    </ligand>
</feature>
<dbReference type="Gene3D" id="2.10.25.10">
    <property type="entry name" value="Laminin"/>
    <property type="match status" value="2"/>
</dbReference>
<evidence type="ECO:0000256" key="20">
    <source>
        <dbReference type="RuleBase" id="RU361183"/>
    </source>
</evidence>
<dbReference type="GO" id="GO:0005509">
    <property type="term" value="F:calcium ion binding"/>
    <property type="evidence" value="ECO:0007669"/>
    <property type="project" value="InterPro"/>
</dbReference>
<evidence type="ECO:0000256" key="14">
    <source>
        <dbReference type="ARBA" id="ARBA00023180"/>
    </source>
</evidence>
<keyword evidence="7" id="KW-0732">Signal</keyword>
<feature type="domain" description="CUB" evidence="22">
    <location>
        <begin position="1086"/>
        <end position="1198"/>
    </location>
</feature>
<dbReference type="FunFam" id="2.60.120.290:FF:000052">
    <property type="entry name" value="Metalloendopeptidase"/>
    <property type="match status" value="1"/>
</dbReference>
<dbReference type="SUPFAM" id="SSF49854">
    <property type="entry name" value="Spermadhesin, CUB domain"/>
    <property type="match status" value="5"/>
</dbReference>
<dbReference type="InterPro" id="IPR024079">
    <property type="entry name" value="MetalloPept_cat_dom_sf"/>
</dbReference>
<evidence type="ECO:0000256" key="2">
    <source>
        <dbReference type="ARBA" id="ARBA00022473"/>
    </source>
</evidence>
<dbReference type="GO" id="GO:0008586">
    <property type="term" value="P:imaginal disc-derived wing vein morphogenesis"/>
    <property type="evidence" value="ECO:0007669"/>
    <property type="project" value="UniProtKB-ARBA"/>
</dbReference>
<dbReference type="CDD" id="cd04281">
    <property type="entry name" value="ZnMc_BMP1_TLD"/>
    <property type="match status" value="1"/>
</dbReference>
<dbReference type="FunFam" id="2.60.120.290:FF:000005">
    <property type="entry name" value="Procollagen C-endopeptidase enhancer 1"/>
    <property type="match status" value="2"/>
</dbReference>
<dbReference type="InterPro" id="IPR015446">
    <property type="entry name" value="BMP_1/tolloid-like"/>
</dbReference>
<feature type="disulfide bond" evidence="19">
    <location>
        <begin position="513"/>
        <end position="514"/>
    </location>
</feature>
<dbReference type="PROSITE" id="PS51864">
    <property type="entry name" value="ASTACIN"/>
    <property type="match status" value="1"/>
</dbReference>
<evidence type="ECO:0000313" key="25">
    <source>
        <dbReference type="EMBL" id="CAD7084767.1"/>
    </source>
</evidence>
<feature type="domain" description="EGF-like" evidence="23">
    <location>
        <begin position="882"/>
        <end position="922"/>
    </location>
</feature>
<feature type="domain" description="CUB" evidence="22">
    <location>
        <begin position="1199"/>
        <end position="1316"/>
    </location>
</feature>
<organism evidence="25 26">
    <name type="scientific">Hermetia illucens</name>
    <name type="common">Black soldier fly</name>
    <dbReference type="NCBI Taxonomy" id="343691"/>
    <lineage>
        <taxon>Eukaryota</taxon>
        <taxon>Metazoa</taxon>
        <taxon>Ecdysozoa</taxon>
        <taxon>Arthropoda</taxon>
        <taxon>Hexapoda</taxon>
        <taxon>Insecta</taxon>
        <taxon>Pterygota</taxon>
        <taxon>Neoptera</taxon>
        <taxon>Endopterygota</taxon>
        <taxon>Diptera</taxon>
        <taxon>Brachycera</taxon>
        <taxon>Stratiomyomorpha</taxon>
        <taxon>Stratiomyidae</taxon>
        <taxon>Hermetiinae</taxon>
        <taxon>Hermetia</taxon>
    </lineage>
</organism>
<dbReference type="PANTHER" id="PTHR24251:SF43">
    <property type="entry name" value="TOLLOID-LIKE PROTEIN 2"/>
    <property type="match status" value="1"/>
</dbReference>
<dbReference type="SMART" id="SM00179">
    <property type="entry name" value="EGF_CA"/>
    <property type="match status" value="2"/>
</dbReference>
<dbReference type="GO" id="GO:0016485">
    <property type="term" value="P:protein processing"/>
    <property type="evidence" value="ECO:0007669"/>
    <property type="project" value="UniProtKB-ARBA"/>
</dbReference>
<dbReference type="FunFam" id="2.60.120.290:FF:000004">
    <property type="entry name" value="Metalloendopeptidase"/>
    <property type="match status" value="2"/>
</dbReference>
<dbReference type="InterPro" id="IPR034036">
    <property type="entry name" value="ZnMP_TLD/BMP1"/>
</dbReference>
<dbReference type="CDD" id="cd00054">
    <property type="entry name" value="EGF_CA"/>
    <property type="match status" value="2"/>
</dbReference>
<dbReference type="SUPFAM" id="SSF57196">
    <property type="entry name" value="EGF/Laminin"/>
    <property type="match status" value="2"/>
</dbReference>